<evidence type="ECO:0000313" key="2">
    <source>
        <dbReference type="EnsemblPlants" id="MELO3C032063.2.1"/>
    </source>
</evidence>
<protein>
    <submittedName>
        <fullName evidence="2">Uncharacterized protein</fullName>
    </submittedName>
</protein>
<reference evidence="2" key="1">
    <citation type="submission" date="2023-03" db="UniProtKB">
        <authorList>
            <consortium name="EnsemblPlants"/>
        </authorList>
    </citation>
    <scope>IDENTIFICATION</scope>
</reference>
<sequence length="444" mass="49707">MSRKPRAEGEPSRAEGEPSRVEPPKPYFFLPPLRVTVDLLSMDSIEGHNQVSGKGFPTTGPRIEAGNVVIHRGLHVRVQRGADRREAGRMRKGHMDASGFLYASADTQPAKSSVCPIHSTSLPSARCVHCRSQVATISSVCVLCSSLLACRCCLFDLCIVSVVACDPLRLFHLHVVFVVARKPPPSLLPSARCGRLCVVFIFYLPILFVVSPLHSSTTIQKPPPPFMPFFSPIRHHQQVAYEIGMGNVEISDNLRWIAHGPHHFVIKYNSYTINGCRFHTESYDKKNLEMEKMNVTTKVVKEEVNVDVIILNDQQEDAIEVHNENKIVCDSNIKMPLPLKTILRFVENCPLQVGVVECGYYVLRYMRDIITNGSIVVTDSDCIVRRNRQSGIDIDMIRVIRRDHSQPDCLSKGKGKGKLASDREGSMTCHMGTQFCFCVYVSVF</sequence>
<dbReference type="Gramene" id="MELO3C032063.2.1">
    <property type="protein sequence ID" value="MELO3C032063.2.1"/>
    <property type="gene ID" value="MELO3C032063.2"/>
</dbReference>
<proteinExistence type="predicted"/>
<organism evidence="2">
    <name type="scientific">Cucumis melo</name>
    <name type="common">Muskmelon</name>
    <dbReference type="NCBI Taxonomy" id="3656"/>
    <lineage>
        <taxon>Eukaryota</taxon>
        <taxon>Viridiplantae</taxon>
        <taxon>Streptophyta</taxon>
        <taxon>Embryophyta</taxon>
        <taxon>Tracheophyta</taxon>
        <taxon>Spermatophyta</taxon>
        <taxon>Magnoliopsida</taxon>
        <taxon>eudicotyledons</taxon>
        <taxon>Gunneridae</taxon>
        <taxon>Pentapetalae</taxon>
        <taxon>rosids</taxon>
        <taxon>fabids</taxon>
        <taxon>Cucurbitales</taxon>
        <taxon>Cucurbitaceae</taxon>
        <taxon>Benincaseae</taxon>
        <taxon>Cucumis</taxon>
    </lineage>
</organism>
<dbReference type="AlphaFoldDB" id="A0A9I9ECX2"/>
<feature type="region of interest" description="Disordered" evidence="1">
    <location>
        <begin position="1"/>
        <end position="26"/>
    </location>
</feature>
<accession>A0A9I9ECX2</accession>
<feature type="compositionally biased region" description="Basic and acidic residues" evidence="1">
    <location>
        <begin position="1"/>
        <end position="23"/>
    </location>
</feature>
<evidence type="ECO:0000256" key="1">
    <source>
        <dbReference type="SAM" id="MobiDB-lite"/>
    </source>
</evidence>
<dbReference type="EnsemblPlants" id="MELO3C032063.2.1">
    <property type="protein sequence ID" value="MELO3C032063.2.1"/>
    <property type="gene ID" value="MELO3C032063.2"/>
</dbReference>
<name>A0A9I9ECX2_CUCME</name>